<keyword evidence="2" id="KW-1185">Reference proteome</keyword>
<evidence type="ECO:0008006" key="3">
    <source>
        <dbReference type="Google" id="ProtNLM"/>
    </source>
</evidence>
<dbReference type="AlphaFoldDB" id="A0A1Y6CR82"/>
<evidence type="ECO:0000313" key="2">
    <source>
        <dbReference type="Proteomes" id="UP000192907"/>
    </source>
</evidence>
<dbReference type="InterPro" id="IPR021523">
    <property type="entry name" value="DUF3187"/>
</dbReference>
<dbReference type="EMBL" id="FWZT01000026">
    <property type="protein sequence ID" value="SMF71177.1"/>
    <property type="molecule type" value="Genomic_DNA"/>
</dbReference>
<dbReference type="RefSeq" id="WP_132324261.1">
    <property type="nucleotide sequence ID" value="NZ_FWZT01000026.1"/>
</dbReference>
<proteinExistence type="predicted"/>
<evidence type="ECO:0000313" key="1">
    <source>
        <dbReference type="EMBL" id="SMF71177.1"/>
    </source>
</evidence>
<dbReference type="OrthoDB" id="5852241at2"/>
<sequence>MQVLVVTLLGLVVSSFAEARVEREPLFLRSQTIAQFFRTAPLPTHFQALRSGELEVQGGRTMANYWGRDKRFIVDGQTIDDVLQVRFGVASDLNAVLQASSRKFSDIRMDEITVGFHNLFMIPQDKRLTVDRNKTRVVAPDYGLEITEQDLYRPLSQPIGLKLETYHQWWGLHWAGSLLYSYETSQESLIKKGAQDYGMQLAMRWIPGAIYSFAMINLMSFDPSKDAQLYLRSRQVSTLLGVGYLLNTNQEILLQALISESPYRDIGQLSRASYEIHVGYRHNWGDWGAELSLIENVIWPFNTPDWGINLSISYYLSSDSSQRLAHR</sequence>
<name>A0A1Y6CR82_9BACT</name>
<protein>
    <recommendedName>
        <fullName evidence="3">MetA-pathway of phenol degradation</fullName>
    </recommendedName>
</protein>
<dbReference type="Pfam" id="PF11383">
    <property type="entry name" value="DUF3187"/>
    <property type="match status" value="1"/>
</dbReference>
<accession>A0A1Y6CR82</accession>
<gene>
    <name evidence="1" type="ORF">SAMN06296036_12646</name>
</gene>
<dbReference type="Proteomes" id="UP000192907">
    <property type="component" value="Unassembled WGS sequence"/>
</dbReference>
<organism evidence="1 2">
    <name type="scientific">Pseudobacteriovorax antillogorgiicola</name>
    <dbReference type="NCBI Taxonomy" id="1513793"/>
    <lineage>
        <taxon>Bacteria</taxon>
        <taxon>Pseudomonadati</taxon>
        <taxon>Bdellovibrionota</taxon>
        <taxon>Oligoflexia</taxon>
        <taxon>Oligoflexales</taxon>
        <taxon>Pseudobacteriovoracaceae</taxon>
        <taxon>Pseudobacteriovorax</taxon>
    </lineage>
</organism>
<reference evidence="2" key="1">
    <citation type="submission" date="2017-04" db="EMBL/GenBank/DDBJ databases">
        <authorList>
            <person name="Varghese N."/>
            <person name="Submissions S."/>
        </authorList>
    </citation>
    <scope>NUCLEOTIDE SEQUENCE [LARGE SCALE GENOMIC DNA]</scope>
    <source>
        <strain evidence="2">RKEM611</strain>
    </source>
</reference>